<evidence type="ECO:0000256" key="6">
    <source>
        <dbReference type="SAM" id="Phobius"/>
    </source>
</evidence>
<evidence type="ECO:0000256" key="3">
    <source>
        <dbReference type="ARBA" id="ARBA00022729"/>
    </source>
</evidence>
<evidence type="ECO:0000313" key="7">
    <source>
        <dbReference type="EMBL" id="OGZ71311.1"/>
    </source>
</evidence>
<gene>
    <name evidence="7" type="ORF">A2904_00910</name>
</gene>
<feature type="transmembrane region" description="Helical" evidence="6">
    <location>
        <begin position="20"/>
        <end position="38"/>
    </location>
</feature>
<name>A0A1G2I9T5_9BACT</name>
<evidence type="ECO:0000256" key="2">
    <source>
        <dbReference type="ARBA" id="ARBA00022525"/>
    </source>
</evidence>
<dbReference type="InterPro" id="IPR036249">
    <property type="entry name" value="Thioredoxin-like_sf"/>
</dbReference>
<dbReference type="SUPFAM" id="SSF52833">
    <property type="entry name" value="Thioredoxin-like"/>
    <property type="match status" value="1"/>
</dbReference>
<evidence type="ECO:0000313" key="8">
    <source>
        <dbReference type="Proteomes" id="UP000176308"/>
    </source>
</evidence>
<dbReference type="GO" id="GO:0016671">
    <property type="term" value="F:oxidoreductase activity, acting on a sulfur group of donors, disulfide as acceptor"/>
    <property type="evidence" value="ECO:0007669"/>
    <property type="project" value="InterPro"/>
</dbReference>
<dbReference type="AlphaFoldDB" id="A0A1G2I9T5"/>
<keyword evidence="6" id="KW-1133">Transmembrane helix</keyword>
<sequence>MSKSNVVKFFKGLDKNVLSLGVAIIAIGIVAALILSGGNSGQFLDKIKNIGILGASKDDLAKKGIDYINKNILSGQTAVLVGTSEESGLVKMKISINGREFDSYMSKDGKLLFPEAIKLEETANPTNNQPAANNQPNQPVKTKADVVKADKAELDAYIVSQCPFGLQMQRALADVISSAPSLAENIKVRYIGSISNGKVIAMHGDVEAQENLRQICIRDEQASKYWSYVSCYMKAGDTTGCLTSTGIDSNKLNGCISDQNRGLVYAKEDFDLNTKYNIQGSPTLVLNNQVTSEFDFGGRTSETLKNLICYGSKNESQDCSKTLNTVDAATSFSETYSGPGSSGNSGATGANCNPA</sequence>
<dbReference type="GO" id="GO:0005576">
    <property type="term" value="C:extracellular region"/>
    <property type="evidence" value="ECO:0007669"/>
    <property type="project" value="UniProtKB-SubCell"/>
</dbReference>
<dbReference type="Gene3D" id="3.40.30.10">
    <property type="entry name" value="Glutaredoxin"/>
    <property type="match status" value="1"/>
</dbReference>
<evidence type="ECO:0008006" key="9">
    <source>
        <dbReference type="Google" id="ProtNLM"/>
    </source>
</evidence>
<dbReference type="PANTHER" id="PTHR13234">
    <property type="entry name" value="GAMMA-INTERFERON INDUCIBLE LYSOSOMAL THIOL REDUCTASE GILT"/>
    <property type="match status" value="1"/>
</dbReference>
<reference evidence="7 8" key="1">
    <citation type="journal article" date="2016" name="Nat. Commun.">
        <title>Thousands of microbial genomes shed light on interconnected biogeochemical processes in an aquifer system.</title>
        <authorList>
            <person name="Anantharaman K."/>
            <person name="Brown C.T."/>
            <person name="Hug L.A."/>
            <person name="Sharon I."/>
            <person name="Castelle C.J."/>
            <person name="Probst A.J."/>
            <person name="Thomas B.C."/>
            <person name="Singh A."/>
            <person name="Wilkins M.J."/>
            <person name="Karaoz U."/>
            <person name="Brodie E.L."/>
            <person name="Williams K.H."/>
            <person name="Hubbard S.S."/>
            <person name="Banfield J.F."/>
        </authorList>
    </citation>
    <scope>NUCLEOTIDE SEQUENCE [LARGE SCALE GENOMIC DNA]</scope>
</reference>
<comment type="caution">
    <text evidence="7">The sequence shown here is derived from an EMBL/GenBank/DDBJ whole genome shotgun (WGS) entry which is preliminary data.</text>
</comment>
<keyword evidence="2" id="KW-0964">Secreted</keyword>
<proteinExistence type="predicted"/>
<evidence type="ECO:0000256" key="5">
    <source>
        <dbReference type="SAM" id="MobiDB-lite"/>
    </source>
</evidence>
<protein>
    <recommendedName>
        <fullName evidence="9">Thioredoxin-like fold domain-containing protein</fullName>
    </recommendedName>
</protein>
<keyword evidence="3" id="KW-0732">Signal</keyword>
<organism evidence="7 8">
    <name type="scientific">Candidatus Staskawiczbacteria bacterium RIFCSPLOWO2_01_FULL_33_9</name>
    <dbReference type="NCBI Taxonomy" id="1802211"/>
    <lineage>
        <taxon>Bacteria</taxon>
        <taxon>Candidatus Staskawicziibacteriota</taxon>
    </lineage>
</organism>
<keyword evidence="6" id="KW-0812">Transmembrane</keyword>
<dbReference type="Proteomes" id="UP000176308">
    <property type="component" value="Unassembled WGS sequence"/>
</dbReference>
<evidence type="ECO:0000256" key="1">
    <source>
        <dbReference type="ARBA" id="ARBA00004613"/>
    </source>
</evidence>
<evidence type="ECO:0000256" key="4">
    <source>
        <dbReference type="ARBA" id="ARBA00023180"/>
    </source>
</evidence>
<comment type="subcellular location">
    <subcellularLocation>
        <location evidence="1">Secreted</location>
    </subcellularLocation>
</comment>
<accession>A0A1G2I9T5</accession>
<keyword evidence="6" id="KW-0472">Membrane</keyword>
<dbReference type="EMBL" id="MHOX01000008">
    <property type="protein sequence ID" value="OGZ71311.1"/>
    <property type="molecule type" value="Genomic_DNA"/>
</dbReference>
<dbReference type="PANTHER" id="PTHR13234:SF8">
    <property type="entry name" value="GAMMA-INTERFERON-INDUCIBLE LYSOSOMAL THIOL REDUCTASE"/>
    <property type="match status" value="1"/>
</dbReference>
<feature type="region of interest" description="Disordered" evidence="5">
    <location>
        <begin position="334"/>
        <end position="355"/>
    </location>
</feature>
<keyword evidence="4" id="KW-0325">Glycoprotein</keyword>
<dbReference type="InterPro" id="IPR004911">
    <property type="entry name" value="Interferon-induced_GILT"/>
</dbReference>